<proteinExistence type="predicted"/>
<protein>
    <recommendedName>
        <fullName evidence="3">CCHC-type domain-containing protein</fullName>
    </recommendedName>
</protein>
<gene>
    <name evidence="1" type="ORF">CEPIT_LOCUS25902</name>
</gene>
<dbReference type="AlphaFoldDB" id="A0AAV0EKN8"/>
<organism evidence="1 2">
    <name type="scientific">Cuscuta epithymum</name>
    <dbReference type="NCBI Taxonomy" id="186058"/>
    <lineage>
        <taxon>Eukaryota</taxon>
        <taxon>Viridiplantae</taxon>
        <taxon>Streptophyta</taxon>
        <taxon>Embryophyta</taxon>
        <taxon>Tracheophyta</taxon>
        <taxon>Spermatophyta</taxon>
        <taxon>Magnoliopsida</taxon>
        <taxon>eudicotyledons</taxon>
        <taxon>Gunneridae</taxon>
        <taxon>Pentapetalae</taxon>
        <taxon>asterids</taxon>
        <taxon>lamiids</taxon>
        <taxon>Solanales</taxon>
        <taxon>Convolvulaceae</taxon>
        <taxon>Cuscuteae</taxon>
        <taxon>Cuscuta</taxon>
        <taxon>Cuscuta subgen. Cuscuta</taxon>
    </lineage>
</organism>
<name>A0AAV0EKN8_9ASTE</name>
<accession>A0AAV0EKN8</accession>
<evidence type="ECO:0000313" key="2">
    <source>
        <dbReference type="Proteomes" id="UP001152523"/>
    </source>
</evidence>
<reference evidence="1" key="1">
    <citation type="submission" date="2022-07" db="EMBL/GenBank/DDBJ databases">
        <authorList>
            <person name="Macas J."/>
            <person name="Novak P."/>
            <person name="Neumann P."/>
        </authorList>
    </citation>
    <scope>NUCLEOTIDE SEQUENCE</scope>
</reference>
<sequence length="110" mass="12374">MSIKAEKRMISKREETILKKRSSNVGKSDACATEDQVKKPKTCKSCGEVGFHDSTNCPNKECDTSSSSCYIGLWLPLDVFPSPEPKFECFCFFSFAFCQLMSLAFAYKLD</sequence>
<dbReference type="EMBL" id="CAMAPF010000934">
    <property type="protein sequence ID" value="CAH9124325.1"/>
    <property type="molecule type" value="Genomic_DNA"/>
</dbReference>
<dbReference type="Proteomes" id="UP001152523">
    <property type="component" value="Unassembled WGS sequence"/>
</dbReference>
<keyword evidence="2" id="KW-1185">Reference proteome</keyword>
<comment type="caution">
    <text evidence="1">The sequence shown here is derived from an EMBL/GenBank/DDBJ whole genome shotgun (WGS) entry which is preliminary data.</text>
</comment>
<evidence type="ECO:0000313" key="1">
    <source>
        <dbReference type="EMBL" id="CAH9124325.1"/>
    </source>
</evidence>
<evidence type="ECO:0008006" key="3">
    <source>
        <dbReference type="Google" id="ProtNLM"/>
    </source>
</evidence>